<evidence type="ECO:0000256" key="3">
    <source>
        <dbReference type="SAM" id="MobiDB-lite"/>
    </source>
</evidence>
<dbReference type="InterPro" id="IPR036907">
    <property type="entry name" value="5'-Nucleotdase_C_sf"/>
</dbReference>
<dbReference type="InterPro" id="IPR029052">
    <property type="entry name" value="Metallo-depent_PP-like"/>
</dbReference>
<dbReference type="Pfam" id="PF00149">
    <property type="entry name" value="Metallophos"/>
    <property type="match status" value="1"/>
</dbReference>
<proteinExistence type="inferred from homology"/>
<evidence type="ECO:0000259" key="4">
    <source>
        <dbReference type="Pfam" id="PF00149"/>
    </source>
</evidence>
<comment type="similarity">
    <text evidence="1">Belongs to the 5'-nucleotidase family.</text>
</comment>
<dbReference type="PANTHER" id="PTHR11575:SF48">
    <property type="entry name" value="5'-NUCLEOTIDASE"/>
    <property type="match status" value="1"/>
</dbReference>
<name>A0A833W262_PHYIN</name>
<dbReference type="SUPFAM" id="SSF56300">
    <property type="entry name" value="Metallo-dependent phosphatases"/>
    <property type="match status" value="1"/>
</dbReference>
<organism evidence="6 7">
    <name type="scientific">Phytophthora infestans</name>
    <name type="common">Potato late blight agent</name>
    <name type="synonym">Botrytis infestans</name>
    <dbReference type="NCBI Taxonomy" id="4787"/>
    <lineage>
        <taxon>Eukaryota</taxon>
        <taxon>Sar</taxon>
        <taxon>Stramenopiles</taxon>
        <taxon>Oomycota</taxon>
        <taxon>Peronosporomycetes</taxon>
        <taxon>Peronosporales</taxon>
        <taxon>Peronosporaceae</taxon>
        <taxon>Phytophthora</taxon>
    </lineage>
</organism>
<evidence type="ECO:0000256" key="2">
    <source>
        <dbReference type="ARBA" id="ARBA00022729"/>
    </source>
</evidence>
<evidence type="ECO:0000256" key="1">
    <source>
        <dbReference type="ARBA" id="ARBA00006654"/>
    </source>
</evidence>
<evidence type="ECO:0000259" key="5">
    <source>
        <dbReference type="Pfam" id="PF02872"/>
    </source>
</evidence>
<dbReference type="InterPro" id="IPR004843">
    <property type="entry name" value="Calcineurin-like_PHP"/>
</dbReference>
<comment type="caution">
    <text evidence="6">The sequence shown here is derived from an EMBL/GenBank/DDBJ whole genome shotgun (WGS) entry which is preliminary data.</text>
</comment>
<feature type="compositionally biased region" description="Acidic residues" evidence="3">
    <location>
        <begin position="500"/>
        <end position="509"/>
    </location>
</feature>
<dbReference type="GO" id="GO:0016787">
    <property type="term" value="F:hydrolase activity"/>
    <property type="evidence" value="ECO:0007669"/>
    <property type="project" value="InterPro"/>
</dbReference>
<dbReference type="EMBL" id="WSZM01000176">
    <property type="protein sequence ID" value="KAF4039364.1"/>
    <property type="molecule type" value="Genomic_DNA"/>
</dbReference>
<dbReference type="InterPro" id="IPR006179">
    <property type="entry name" value="5_nucleotidase/apyrase"/>
</dbReference>
<feature type="domain" description="5'-Nucleotidase C-terminal" evidence="5">
    <location>
        <begin position="363"/>
        <end position="481"/>
    </location>
</feature>
<dbReference type="Gene3D" id="3.60.21.10">
    <property type="match status" value="1"/>
</dbReference>
<dbReference type="Gene3D" id="3.90.780.10">
    <property type="entry name" value="5'-Nucleotidase, C-terminal domain"/>
    <property type="match status" value="1"/>
</dbReference>
<protein>
    <submittedName>
        <fullName evidence="6">5'-nucleotidase C-terminal domain</fullName>
    </submittedName>
</protein>
<reference evidence="6" key="1">
    <citation type="submission" date="2020-04" db="EMBL/GenBank/DDBJ databases">
        <title>Hybrid Assembly of Korean Phytophthora infestans isolates.</title>
        <authorList>
            <person name="Prokchorchik M."/>
            <person name="Lee Y."/>
            <person name="Seo J."/>
            <person name="Cho J.-H."/>
            <person name="Park Y.-E."/>
            <person name="Jang D.-C."/>
            <person name="Im J.-S."/>
            <person name="Choi J.-G."/>
            <person name="Park H.-J."/>
            <person name="Lee G.-B."/>
            <person name="Lee Y.-G."/>
            <person name="Hong S.-Y."/>
            <person name="Cho K."/>
            <person name="Sohn K.H."/>
        </authorList>
    </citation>
    <scope>NUCLEOTIDE SEQUENCE</scope>
    <source>
        <strain evidence="6">KR_1_A1</strain>
    </source>
</reference>
<dbReference type="Pfam" id="PF02872">
    <property type="entry name" value="5_nucleotid_C"/>
    <property type="match status" value="1"/>
</dbReference>
<dbReference type="InterPro" id="IPR008334">
    <property type="entry name" value="5'-Nucleotdase_C"/>
</dbReference>
<keyword evidence="2" id="KW-0732">Signal</keyword>
<feature type="domain" description="Calcineurin-like phosphoesterase" evidence="4">
    <location>
        <begin position="64"/>
        <end position="268"/>
    </location>
</feature>
<dbReference type="AlphaFoldDB" id="A0A833W262"/>
<accession>A0A833W262</accession>
<feature type="region of interest" description="Disordered" evidence="3">
    <location>
        <begin position="490"/>
        <end position="510"/>
    </location>
</feature>
<keyword evidence="7" id="KW-1185">Reference proteome</keyword>
<dbReference type="SUPFAM" id="SSF55816">
    <property type="entry name" value="5'-nucleotidase (syn. UDP-sugar hydrolase), C-terminal domain"/>
    <property type="match status" value="1"/>
</dbReference>
<dbReference type="Proteomes" id="UP000602510">
    <property type="component" value="Unassembled WGS sequence"/>
</dbReference>
<dbReference type="PANTHER" id="PTHR11575">
    <property type="entry name" value="5'-NUCLEOTIDASE-RELATED"/>
    <property type="match status" value="1"/>
</dbReference>
<gene>
    <name evidence="6" type="ORF">GN244_ATG08498</name>
</gene>
<evidence type="ECO:0000313" key="6">
    <source>
        <dbReference type="EMBL" id="KAF4039364.1"/>
    </source>
</evidence>
<dbReference type="GO" id="GO:0009166">
    <property type="term" value="P:nucleotide catabolic process"/>
    <property type="evidence" value="ECO:0007669"/>
    <property type="project" value="InterPro"/>
</dbReference>
<sequence length="582" mass="63577">MTEMEVEAKENASAATPCGLSSGVLATVVDGCTYCADNGLFSGNAITSESTEGTLQTTTKVVFLTVNDVYELFPDVNGVGGIAELATMLKSIKKRIAHDAHVIVTLNGDFLWRSELDRKDKGSVMVDILNNIGIEYAVVGNHEFDFGAEHLRDLLAGAKFTCFGSNVRASSSRELYPGLVDTHIIPLSNGIKLGMFGVVTTVTGKDPFAGPSVVFDDERPHAQRCVEHLQAQGVNAIVALTHFKVADDIRLAMQVPGINLILGGHDHFPVTCVAGADTLIHKSGMDALWLGAVEVTLTTPTASHSPDQVANVQVGFQWQMLLNRGYHAHPACLAILNKYISDVEQEELAKGKLEPLGTALTALDGRRITCRTQESNMGNLVADALREGLDADVGLVNAGYIKGDKLNDPGLIITRTWLEKYLPLMKPTVVVEVSLRELKNALTYWLRRYPAMSSSQPHFSGIRIIYDVTKATTPVISSIRLCKENYEARDETSASARGEESEEQEEEEMDRLVSVGVPLASSLDGWHFFDSARQLRSGPLVRDLVEKFVIQRRQVDYPPKEDRLRVIEPALPQQMAHKASAL</sequence>
<evidence type="ECO:0000313" key="7">
    <source>
        <dbReference type="Proteomes" id="UP000602510"/>
    </source>
</evidence>